<dbReference type="GeneID" id="70185762"/>
<feature type="transmembrane region" description="Helical" evidence="7">
    <location>
        <begin position="341"/>
        <end position="360"/>
    </location>
</feature>
<keyword evidence="6 7" id="KW-0472">Membrane</keyword>
<feature type="transmembrane region" description="Helical" evidence="7">
    <location>
        <begin position="74"/>
        <end position="95"/>
    </location>
</feature>
<feature type="domain" description="Major facilitator superfamily (MFS) profile" evidence="8">
    <location>
        <begin position="71"/>
        <end position="520"/>
    </location>
</feature>
<dbReference type="GO" id="GO:0016020">
    <property type="term" value="C:membrane"/>
    <property type="evidence" value="ECO:0007669"/>
    <property type="project" value="UniProtKB-SubCell"/>
</dbReference>
<comment type="subcellular location">
    <subcellularLocation>
        <location evidence="1">Membrane</location>
        <topology evidence="1">Multi-pass membrane protein</topology>
    </subcellularLocation>
</comment>
<dbReference type="OrthoDB" id="3936150at2759"/>
<dbReference type="GO" id="GO:0022857">
    <property type="term" value="F:transmembrane transporter activity"/>
    <property type="evidence" value="ECO:0007669"/>
    <property type="project" value="InterPro"/>
</dbReference>
<dbReference type="InterPro" id="IPR020846">
    <property type="entry name" value="MFS_dom"/>
</dbReference>
<sequence>MAEEKHSPELSEQRDPATMEAAAHVSLYDSDEDLLGQQNVDIVLNKKMHLVNNLTTAIPKAIDEIGWTGYHSKLFVLNGFGYAVDSLVLLLQGVISTPAYTEFGEVGYSGGLTIAVYVGMLVGAIFWGFGADVIGRRTAFNVSLFICSVATIVCGAAPNWPVLGFFIAVLGFGAGGNLVLDTAVFLEYLPGNKQWLLTGLAAWWGIGQTVTGSIAWGFLVPERYNCKTVATCTYDNNMGWRYVMYTAGALVLAMSLARITVVRLKETPKYLLGMREEAALVENLQALAAKYNRPCSLTLEQLEACGTIRSSGKAKRFSFRETSQHISGLFATKKLALSTSMVWMSWTLIGLVYPLFYVFLNKYLASRGVGAANQFNVWRDYTLTNISGIFGPILAGYMCNLRVLGRRYTMLIGAILTMVFFFAYTTVSTPDQNVAFSCTIGFCLNIYYGTLYAYTPEVLPSAHRGTGNGIAVACNRIMGIISAVVGTTADTSTSVPIYICAALFGAMGVVAALFPFEPYGKRSS</sequence>
<feature type="transmembrane region" description="Helical" evidence="7">
    <location>
        <begin position="495"/>
        <end position="516"/>
    </location>
</feature>
<feature type="transmembrane region" description="Helical" evidence="7">
    <location>
        <begin position="195"/>
        <end position="219"/>
    </location>
</feature>
<evidence type="ECO:0000259" key="8">
    <source>
        <dbReference type="PROSITE" id="PS50850"/>
    </source>
</evidence>
<comment type="caution">
    <text evidence="9">The sequence shown here is derived from an EMBL/GenBank/DDBJ whole genome shotgun (WGS) entry which is preliminary data.</text>
</comment>
<evidence type="ECO:0000313" key="10">
    <source>
        <dbReference type="Proteomes" id="UP000756346"/>
    </source>
</evidence>
<dbReference type="InterPro" id="IPR011701">
    <property type="entry name" value="MFS"/>
</dbReference>
<feature type="transmembrane region" description="Helical" evidence="7">
    <location>
        <begin position="239"/>
        <end position="261"/>
    </location>
</feature>
<evidence type="ECO:0000256" key="1">
    <source>
        <dbReference type="ARBA" id="ARBA00004141"/>
    </source>
</evidence>
<evidence type="ECO:0000313" key="9">
    <source>
        <dbReference type="EMBL" id="KAH7040210.1"/>
    </source>
</evidence>
<protein>
    <submittedName>
        <fullName evidence="9">Major facilitator superfamily domain-containing protein</fullName>
    </submittedName>
</protein>
<dbReference type="InterPro" id="IPR036259">
    <property type="entry name" value="MFS_trans_sf"/>
</dbReference>
<dbReference type="CDD" id="cd17316">
    <property type="entry name" value="MFS_SV2_like"/>
    <property type="match status" value="1"/>
</dbReference>
<dbReference type="FunFam" id="1.20.1250.20:FF:000171">
    <property type="entry name" value="MFS general substrate transporter"/>
    <property type="match status" value="1"/>
</dbReference>
<proteinExistence type="inferred from homology"/>
<feature type="transmembrane region" description="Helical" evidence="7">
    <location>
        <begin position="139"/>
        <end position="158"/>
    </location>
</feature>
<accession>A0A9P8YJJ9</accession>
<evidence type="ECO:0000256" key="5">
    <source>
        <dbReference type="ARBA" id="ARBA00022989"/>
    </source>
</evidence>
<feature type="transmembrane region" description="Helical" evidence="7">
    <location>
        <begin position="164"/>
        <end position="188"/>
    </location>
</feature>
<dbReference type="EMBL" id="JAGTJQ010000001">
    <property type="protein sequence ID" value="KAH7040210.1"/>
    <property type="molecule type" value="Genomic_DNA"/>
</dbReference>
<evidence type="ECO:0000256" key="2">
    <source>
        <dbReference type="ARBA" id="ARBA00008335"/>
    </source>
</evidence>
<evidence type="ECO:0000256" key="4">
    <source>
        <dbReference type="ARBA" id="ARBA00022692"/>
    </source>
</evidence>
<dbReference type="Pfam" id="PF07690">
    <property type="entry name" value="MFS_1"/>
    <property type="match status" value="1"/>
</dbReference>
<organism evidence="9 10">
    <name type="scientific">Microdochium trichocladiopsis</name>
    <dbReference type="NCBI Taxonomy" id="1682393"/>
    <lineage>
        <taxon>Eukaryota</taxon>
        <taxon>Fungi</taxon>
        <taxon>Dikarya</taxon>
        <taxon>Ascomycota</taxon>
        <taxon>Pezizomycotina</taxon>
        <taxon>Sordariomycetes</taxon>
        <taxon>Xylariomycetidae</taxon>
        <taxon>Xylariales</taxon>
        <taxon>Microdochiaceae</taxon>
        <taxon>Microdochium</taxon>
    </lineage>
</organism>
<comment type="similarity">
    <text evidence="2">Belongs to the major facilitator superfamily.</text>
</comment>
<dbReference type="Proteomes" id="UP000756346">
    <property type="component" value="Unassembled WGS sequence"/>
</dbReference>
<evidence type="ECO:0000256" key="6">
    <source>
        <dbReference type="ARBA" id="ARBA00023136"/>
    </source>
</evidence>
<keyword evidence="3" id="KW-0813">Transport</keyword>
<gene>
    <name evidence="9" type="ORF">B0I36DRAFT_343991</name>
</gene>
<dbReference type="Gene3D" id="1.20.1250.20">
    <property type="entry name" value="MFS general substrate transporter like domains"/>
    <property type="match status" value="1"/>
</dbReference>
<dbReference type="PANTHER" id="PTHR23511:SF4">
    <property type="entry name" value="MAJOR FACILITATOR SUPERFAMILY (MFS) PROFILE DOMAIN-CONTAINING PROTEIN"/>
    <property type="match status" value="1"/>
</dbReference>
<dbReference type="PROSITE" id="PS50850">
    <property type="entry name" value="MFS"/>
    <property type="match status" value="1"/>
</dbReference>
<dbReference type="AlphaFoldDB" id="A0A9P8YJJ9"/>
<feature type="transmembrane region" description="Helical" evidence="7">
    <location>
        <begin position="380"/>
        <end position="401"/>
    </location>
</feature>
<evidence type="ECO:0000256" key="7">
    <source>
        <dbReference type="SAM" id="Phobius"/>
    </source>
</evidence>
<reference evidence="9" key="1">
    <citation type="journal article" date="2021" name="Nat. Commun.">
        <title>Genetic determinants of endophytism in the Arabidopsis root mycobiome.</title>
        <authorList>
            <person name="Mesny F."/>
            <person name="Miyauchi S."/>
            <person name="Thiergart T."/>
            <person name="Pickel B."/>
            <person name="Atanasova L."/>
            <person name="Karlsson M."/>
            <person name="Huettel B."/>
            <person name="Barry K.W."/>
            <person name="Haridas S."/>
            <person name="Chen C."/>
            <person name="Bauer D."/>
            <person name="Andreopoulos W."/>
            <person name="Pangilinan J."/>
            <person name="LaButti K."/>
            <person name="Riley R."/>
            <person name="Lipzen A."/>
            <person name="Clum A."/>
            <person name="Drula E."/>
            <person name="Henrissat B."/>
            <person name="Kohler A."/>
            <person name="Grigoriev I.V."/>
            <person name="Martin F.M."/>
            <person name="Hacquard S."/>
        </authorList>
    </citation>
    <scope>NUCLEOTIDE SEQUENCE</scope>
    <source>
        <strain evidence="9">MPI-CAGE-CH-0230</strain>
    </source>
</reference>
<feature type="transmembrane region" description="Helical" evidence="7">
    <location>
        <begin position="107"/>
        <end position="127"/>
    </location>
</feature>
<keyword evidence="10" id="KW-1185">Reference proteome</keyword>
<feature type="transmembrane region" description="Helical" evidence="7">
    <location>
        <begin position="408"/>
        <end position="427"/>
    </location>
</feature>
<dbReference type="PANTHER" id="PTHR23511">
    <property type="entry name" value="SYNAPTIC VESICLE GLYCOPROTEIN 2"/>
    <property type="match status" value="1"/>
</dbReference>
<dbReference type="RefSeq" id="XP_046018265.1">
    <property type="nucleotide sequence ID" value="XM_046156216.1"/>
</dbReference>
<feature type="transmembrane region" description="Helical" evidence="7">
    <location>
        <begin position="433"/>
        <end position="454"/>
    </location>
</feature>
<evidence type="ECO:0000256" key="3">
    <source>
        <dbReference type="ARBA" id="ARBA00022448"/>
    </source>
</evidence>
<feature type="transmembrane region" description="Helical" evidence="7">
    <location>
        <begin position="466"/>
        <end position="489"/>
    </location>
</feature>
<name>A0A9P8YJJ9_9PEZI</name>
<dbReference type="SUPFAM" id="SSF103473">
    <property type="entry name" value="MFS general substrate transporter"/>
    <property type="match status" value="1"/>
</dbReference>
<keyword evidence="4 7" id="KW-0812">Transmembrane</keyword>
<keyword evidence="5 7" id="KW-1133">Transmembrane helix</keyword>